<name>A0A9W9G2C6_9EURO</name>
<keyword evidence="2" id="KW-1133">Transmembrane helix</keyword>
<keyword evidence="2" id="KW-0472">Membrane</keyword>
<dbReference type="RefSeq" id="XP_056478894.1">
    <property type="nucleotide sequence ID" value="XM_056613853.1"/>
</dbReference>
<gene>
    <name evidence="3" type="ORF">N7532_001359</name>
</gene>
<feature type="transmembrane region" description="Helical" evidence="2">
    <location>
        <begin position="72"/>
        <end position="96"/>
    </location>
</feature>
<evidence type="ECO:0000256" key="2">
    <source>
        <dbReference type="SAM" id="Phobius"/>
    </source>
</evidence>
<feature type="region of interest" description="Disordered" evidence="1">
    <location>
        <begin position="147"/>
        <end position="182"/>
    </location>
</feature>
<protein>
    <recommendedName>
        <fullName evidence="5">Transmembrane protein</fullName>
    </recommendedName>
</protein>
<keyword evidence="4" id="KW-1185">Reference proteome</keyword>
<dbReference type="OrthoDB" id="4341207at2759"/>
<accession>A0A9W9G2C6</accession>
<sequence length="190" mass="20978">MEETKRRQVMSRWWPGGALILAIIFFIAGGAQIKAYYSKAVQSCEADWDHGNGDYDNIDDIPNSKCEGPRGLAIGGFICIVLGFILGFAAVVLLVLHCTRRRRAQNPGVVYHSAPVTDYGYYSQPGYPQPYEPYATVPTQLQSYPAQTVPYNAPAPEQRPSGEQNKPLAKEGKGETLLQDSTERLCLHDA</sequence>
<dbReference type="Proteomes" id="UP001149074">
    <property type="component" value="Unassembled WGS sequence"/>
</dbReference>
<dbReference type="EMBL" id="JAPQKI010000002">
    <property type="protein sequence ID" value="KAJ5110824.1"/>
    <property type="molecule type" value="Genomic_DNA"/>
</dbReference>
<feature type="transmembrane region" description="Helical" evidence="2">
    <location>
        <begin position="12"/>
        <end position="33"/>
    </location>
</feature>
<evidence type="ECO:0000313" key="4">
    <source>
        <dbReference type="Proteomes" id="UP001149074"/>
    </source>
</evidence>
<evidence type="ECO:0000313" key="3">
    <source>
        <dbReference type="EMBL" id="KAJ5110824.1"/>
    </source>
</evidence>
<proteinExistence type="predicted"/>
<evidence type="ECO:0000256" key="1">
    <source>
        <dbReference type="SAM" id="MobiDB-lite"/>
    </source>
</evidence>
<dbReference type="GeneID" id="81352832"/>
<comment type="caution">
    <text evidence="3">The sequence shown here is derived from an EMBL/GenBank/DDBJ whole genome shotgun (WGS) entry which is preliminary data.</text>
</comment>
<evidence type="ECO:0008006" key="5">
    <source>
        <dbReference type="Google" id="ProtNLM"/>
    </source>
</evidence>
<organism evidence="3 4">
    <name type="scientific">Penicillium argentinense</name>
    <dbReference type="NCBI Taxonomy" id="1131581"/>
    <lineage>
        <taxon>Eukaryota</taxon>
        <taxon>Fungi</taxon>
        <taxon>Dikarya</taxon>
        <taxon>Ascomycota</taxon>
        <taxon>Pezizomycotina</taxon>
        <taxon>Eurotiomycetes</taxon>
        <taxon>Eurotiomycetidae</taxon>
        <taxon>Eurotiales</taxon>
        <taxon>Aspergillaceae</taxon>
        <taxon>Penicillium</taxon>
    </lineage>
</organism>
<reference evidence="3" key="2">
    <citation type="journal article" date="2023" name="IMA Fungus">
        <title>Comparative genomic study of the Penicillium genus elucidates a diverse pangenome and 15 lateral gene transfer events.</title>
        <authorList>
            <person name="Petersen C."/>
            <person name="Sorensen T."/>
            <person name="Nielsen M.R."/>
            <person name="Sondergaard T.E."/>
            <person name="Sorensen J.L."/>
            <person name="Fitzpatrick D.A."/>
            <person name="Frisvad J.C."/>
            <person name="Nielsen K.L."/>
        </authorList>
    </citation>
    <scope>NUCLEOTIDE SEQUENCE</scope>
    <source>
        <strain evidence="3">IBT 30761</strain>
    </source>
</reference>
<keyword evidence="2" id="KW-0812">Transmembrane</keyword>
<reference evidence="3" key="1">
    <citation type="submission" date="2022-11" db="EMBL/GenBank/DDBJ databases">
        <authorList>
            <person name="Petersen C."/>
        </authorList>
    </citation>
    <scope>NUCLEOTIDE SEQUENCE</scope>
    <source>
        <strain evidence="3">IBT 30761</strain>
    </source>
</reference>
<dbReference type="AlphaFoldDB" id="A0A9W9G2C6"/>